<gene>
    <name evidence="2" type="ORF">TorRG33x02_277650</name>
</gene>
<dbReference type="Pfam" id="PF13456">
    <property type="entry name" value="RVT_3"/>
    <property type="match status" value="1"/>
</dbReference>
<evidence type="ECO:0000313" key="3">
    <source>
        <dbReference type="Proteomes" id="UP000237000"/>
    </source>
</evidence>
<feature type="domain" description="RNase H type-1" evidence="1">
    <location>
        <begin position="2"/>
        <end position="60"/>
    </location>
</feature>
<sequence length="63" mass="6752">MGIGAMIRDFNGNIYVATKLRGHFTAHAAQCLAIREGTHFAIQHGFMVSVVESDSGVLSTQTS</sequence>
<name>A0A2P5CPG3_TREOI</name>
<dbReference type="EMBL" id="JXTC01000342">
    <property type="protein sequence ID" value="PON62939.1"/>
    <property type="molecule type" value="Genomic_DNA"/>
</dbReference>
<dbReference type="AlphaFoldDB" id="A0A2P5CPG3"/>
<proteinExistence type="predicted"/>
<protein>
    <recommendedName>
        <fullName evidence="1">RNase H type-1 domain-containing protein</fullName>
    </recommendedName>
</protein>
<dbReference type="Proteomes" id="UP000237000">
    <property type="component" value="Unassembled WGS sequence"/>
</dbReference>
<dbReference type="OrthoDB" id="1391789at2759"/>
<reference evidence="3" key="1">
    <citation type="submission" date="2016-06" db="EMBL/GenBank/DDBJ databases">
        <title>Parallel loss of symbiosis genes in relatives of nitrogen-fixing non-legume Parasponia.</title>
        <authorList>
            <person name="Van Velzen R."/>
            <person name="Holmer R."/>
            <person name="Bu F."/>
            <person name="Rutten L."/>
            <person name="Van Zeijl A."/>
            <person name="Liu W."/>
            <person name="Santuari L."/>
            <person name="Cao Q."/>
            <person name="Sharma T."/>
            <person name="Shen D."/>
            <person name="Roswanjaya Y."/>
            <person name="Wardhani T."/>
            <person name="Kalhor M.S."/>
            <person name="Jansen J."/>
            <person name="Van den Hoogen J."/>
            <person name="Gungor B."/>
            <person name="Hartog M."/>
            <person name="Hontelez J."/>
            <person name="Verver J."/>
            <person name="Yang W.-C."/>
            <person name="Schijlen E."/>
            <person name="Repin R."/>
            <person name="Schilthuizen M."/>
            <person name="Schranz E."/>
            <person name="Heidstra R."/>
            <person name="Miyata K."/>
            <person name="Fedorova E."/>
            <person name="Kohlen W."/>
            <person name="Bisseling T."/>
            <person name="Smit S."/>
            <person name="Geurts R."/>
        </authorList>
    </citation>
    <scope>NUCLEOTIDE SEQUENCE [LARGE SCALE GENOMIC DNA]</scope>
    <source>
        <strain evidence="3">cv. RG33-2</strain>
    </source>
</reference>
<accession>A0A2P5CPG3</accession>
<dbReference type="GO" id="GO:0003676">
    <property type="term" value="F:nucleic acid binding"/>
    <property type="evidence" value="ECO:0007669"/>
    <property type="project" value="InterPro"/>
</dbReference>
<keyword evidence="3" id="KW-1185">Reference proteome</keyword>
<dbReference type="GO" id="GO:0004523">
    <property type="term" value="F:RNA-DNA hybrid ribonuclease activity"/>
    <property type="evidence" value="ECO:0007669"/>
    <property type="project" value="InterPro"/>
</dbReference>
<organism evidence="2 3">
    <name type="scientific">Trema orientale</name>
    <name type="common">Charcoal tree</name>
    <name type="synonym">Celtis orientalis</name>
    <dbReference type="NCBI Taxonomy" id="63057"/>
    <lineage>
        <taxon>Eukaryota</taxon>
        <taxon>Viridiplantae</taxon>
        <taxon>Streptophyta</taxon>
        <taxon>Embryophyta</taxon>
        <taxon>Tracheophyta</taxon>
        <taxon>Spermatophyta</taxon>
        <taxon>Magnoliopsida</taxon>
        <taxon>eudicotyledons</taxon>
        <taxon>Gunneridae</taxon>
        <taxon>Pentapetalae</taxon>
        <taxon>rosids</taxon>
        <taxon>fabids</taxon>
        <taxon>Rosales</taxon>
        <taxon>Cannabaceae</taxon>
        <taxon>Trema</taxon>
    </lineage>
</organism>
<dbReference type="InterPro" id="IPR002156">
    <property type="entry name" value="RNaseH_domain"/>
</dbReference>
<comment type="caution">
    <text evidence="2">The sequence shown here is derived from an EMBL/GenBank/DDBJ whole genome shotgun (WGS) entry which is preliminary data.</text>
</comment>
<dbReference type="InParanoid" id="A0A2P5CPG3"/>
<evidence type="ECO:0000313" key="2">
    <source>
        <dbReference type="EMBL" id="PON62939.1"/>
    </source>
</evidence>
<evidence type="ECO:0000259" key="1">
    <source>
        <dbReference type="Pfam" id="PF13456"/>
    </source>
</evidence>